<feature type="repeat" description="ARM" evidence="3">
    <location>
        <begin position="166"/>
        <end position="210"/>
    </location>
</feature>
<comment type="caution">
    <text evidence="5">The sequence shown here is derived from an EMBL/GenBank/DDBJ whole genome shotgun (WGS) entry which is preliminary data.</text>
</comment>
<dbReference type="PROSITE" id="PS50176">
    <property type="entry name" value="ARM_REPEAT"/>
    <property type="match status" value="4"/>
</dbReference>
<organism evidence="5 6">
    <name type="scientific">Buddleja alternifolia</name>
    <dbReference type="NCBI Taxonomy" id="168488"/>
    <lineage>
        <taxon>Eukaryota</taxon>
        <taxon>Viridiplantae</taxon>
        <taxon>Streptophyta</taxon>
        <taxon>Embryophyta</taxon>
        <taxon>Tracheophyta</taxon>
        <taxon>Spermatophyta</taxon>
        <taxon>Magnoliopsida</taxon>
        <taxon>eudicotyledons</taxon>
        <taxon>Gunneridae</taxon>
        <taxon>Pentapetalae</taxon>
        <taxon>asterids</taxon>
        <taxon>lamiids</taxon>
        <taxon>Lamiales</taxon>
        <taxon>Scrophulariaceae</taxon>
        <taxon>Buddlejeae</taxon>
        <taxon>Buddleja</taxon>
    </lineage>
</organism>
<feature type="domain" description="U-box" evidence="4">
    <location>
        <begin position="133"/>
        <end position="286"/>
    </location>
</feature>
<keyword evidence="2" id="KW-0833">Ubl conjugation pathway</keyword>
<keyword evidence="1" id="KW-0677">Repeat</keyword>
<evidence type="ECO:0000313" key="6">
    <source>
        <dbReference type="Proteomes" id="UP000826271"/>
    </source>
</evidence>
<evidence type="ECO:0000256" key="3">
    <source>
        <dbReference type="PROSITE-ProRule" id="PRU00259"/>
    </source>
</evidence>
<protein>
    <recommendedName>
        <fullName evidence="4">U-box domain-containing protein</fullName>
    </recommendedName>
</protein>
<accession>A0AAV6XQX3</accession>
<evidence type="ECO:0000256" key="2">
    <source>
        <dbReference type="ARBA" id="ARBA00022786"/>
    </source>
</evidence>
<dbReference type="InterPro" id="IPR011989">
    <property type="entry name" value="ARM-like"/>
</dbReference>
<dbReference type="Proteomes" id="UP000826271">
    <property type="component" value="Unassembled WGS sequence"/>
</dbReference>
<dbReference type="Pfam" id="PF00514">
    <property type="entry name" value="Arm"/>
    <property type="match status" value="1"/>
</dbReference>
<feature type="repeat" description="ARM" evidence="3">
    <location>
        <begin position="35"/>
        <end position="77"/>
    </location>
</feature>
<keyword evidence="6" id="KW-1185">Reference proteome</keyword>
<dbReference type="InterPro" id="IPR058678">
    <property type="entry name" value="ARM_PUB"/>
</dbReference>
<dbReference type="EMBL" id="WHWC01000004">
    <property type="protein sequence ID" value="KAG8384873.1"/>
    <property type="molecule type" value="Genomic_DNA"/>
</dbReference>
<dbReference type="SMART" id="SM00185">
    <property type="entry name" value="ARM"/>
    <property type="match status" value="4"/>
</dbReference>
<feature type="repeat" description="ARM" evidence="3">
    <location>
        <begin position="118"/>
        <end position="167"/>
    </location>
</feature>
<dbReference type="InterPro" id="IPR016024">
    <property type="entry name" value="ARM-type_fold"/>
</dbReference>
<dbReference type="InterPro" id="IPR000225">
    <property type="entry name" value="Armadillo"/>
</dbReference>
<gene>
    <name evidence="5" type="ORF">BUALT_Bualt04G0163600</name>
</gene>
<sequence length="335" mass="36465">MPESLLFGEREAQILGAKEIGKLNSKQKQRLAEKGVISRLIFMLHSQDYESIEAALFALLNLAFGSERNKLRIAKSGAIPALVQILQWQYESLIELALAALLILSSCSANKPEIASSGAIQLLFALLDSQFPISQSISNQAKLDIISTLHNLSTSPQNIPSIVLSGGLISLIQLIYESEKSSEMAEKALSLLKSIVSSSEGALDQVSETGGVIHMLVAAVEEGSAECKEHAVEILLMICKRCRERYRVMILREGAMPGLLQLSVDGTRRAREMAKALLLLLRDCSNGGSSSSSSSARVQHSKSVMLEEVMRQIDGGERSETSIQLVEEMIAKLRT</sequence>
<dbReference type="PANTHER" id="PTHR23315:SF120">
    <property type="entry name" value="ARM REPEAT SUPERFAMILY PROTEIN"/>
    <property type="match status" value="1"/>
</dbReference>
<dbReference type="SUPFAM" id="SSF48371">
    <property type="entry name" value="ARM repeat"/>
    <property type="match status" value="1"/>
</dbReference>
<dbReference type="PANTHER" id="PTHR23315">
    <property type="entry name" value="U BOX DOMAIN-CONTAINING"/>
    <property type="match status" value="1"/>
</dbReference>
<feature type="repeat" description="ARM" evidence="3">
    <location>
        <begin position="77"/>
        <end position="119"/>
    </location>
</feature>
<evidence type="ECO:0000313" key="5">
    <source>
        <dbReference type="EMBL" id="KAG8384873.1"/>
    </source>
</evidence>
<reference evidence="5" key="1">
    <citation type="submission" date="2019-10" db="EMBL/GenBank/DDBJ databases">
        <authorList>
            <person name="Zhang R."/>
            <person name="Pan Y."/>
            <person name="Wang J."/>
            <person name="Ma R."/>
            <person name="Yu S."/>
        </authorList>
    </citation>
    <scope>NUCLEOTIDE SEQUENCE</scope>
    <source>
        <strain evidence="5">LA-IB0</strain>
        <tissue evidence="5">Leaf</tissue>
    </source>
</reference>
<dbReference type="Pfam" id="PF25598">
    <property type="entry name" value="ARM_PUB"/>
    <property type="match status" value="1"/>
</dbReference>
<evidence type="ECO:0000259" key="4">
    <source>
        <dbReference type="Pfam" id="PF25598"/>
    </source>
</evidence>
<dbReference type="AlphaFoldDB" id="A0AAV6XQX3"/>
<name>A0AAV6XQX3_9LAMI</name>
<proteinExistence type="predicted"/>
<dbReference type="Gene3D" id="1.25.10.10">
    <property type="entry name" value="Leucine-rich Repeat Variant"/>
    <property type="match status" value="1"/>
</dbReference>
<evidence type="ECO:0000256" key="1">
    <source>
        <dbReference type="ARBA" id="ARBA00022737"/>
    </source>
</evidence>